<keyword evidence="2" id="KW-1185">Reference proteome</keyword>
<accession>A0AAN1XWN5</accession>
<proteinExistence type="predicted"/>
<dbReference type="AlphaFoldDB" id="A0AAN1XWN5"/>
<gene>
    <name evidence="1" type="ORF">WPS_09380</name>
</gene>
<dbReference type="EMBL" id="AP025523">
    <property type="protein sequence ID" value="BDE05662.1"/>
    <property type="molecule type" value="Genomic_DNA"/>
</dbReference>
<protein>
    <recommendedName>
        <fullName evidence="3">DUF2600 domain-containing protein</fullName>
    </recommendedName>
</protein>
<name>A0AAN1XWN5_UNVUL</name>
<dbReference type="KEGG" id="vab:WPS_09380"/>
<dbReference type="Proteomes" id="UP001317532">
    <property type="component" value="Chromosome"/>
</dbReference>
<reference evidence="1 2" key="1">
    <citation type="journal article" date="2022" name="ISME Commun">
        <title>Vulcanimicrobium alpinus gen. nov. sp. nov., the first cultivated representative of the candidate phylum 'Eremiobacterota', is a metabolically versatile aerobic anoxygenic phototroph.</title>
        <authorList>
            <person name="Yabe S."/>
            <person name="Muto K."/>
            <person name="Abe K."/>
            <person name="Yokota A."/>
            <person name="Staudigel H."/>
            <person name="Tebo B.M."/>
        </authorList>
    </citation>
    <scope>NUCLEOTIDE SEQUENCE [LARGE SCALE GENOMIC DNA]</scope>
    <source>
        <strain evidence="1 2">WC8-2</strain>
    </source>
</reference>
<evidence type="ECO:0000313" key="1">
    <source>
        <dbReference type="EMBL" id="BDE05662.1"/>
    </source>
</evidence>
<dbReference type="RefSeq" id="WP_317996689.1">
    <property type="nucleotide sequence ID" value="NZ_AP025523.1"/>
</dbReference>
<dbReference type="InterPro" id="IPR019712">
    <property type="entry name" value="YtpB-like"/>
</dbReference>
<sequence length="363" mass="40500">MFAVPDALWRDVRTTIATVFSRPTRVRRFLALGPRGWYATARFVATVIPRASRELADIRVRAEAIPDAALREQALASIDHKAYHVQGGAILATFMRGERANHYIAIVAAVETIYDYLDNLCDRLPGVSQRGFASLHESLLDALDDRRPLHDYYRDGPAGDDGGYLRALVERSRGLLRTLPHYGAVRETLVDVARYYAELQVLKHGPAGERERACDAWYARNRERFPGLAWWEFAAACGSSLPVFALIELAARDTLAPHEIDATVAAYFPGVSAIHILLDYFIDQAEDREHGELNFVACYADSAEAVIALRRLVRATLARVQTLADATSHSYVVQAMCVFYLTHPKVFEQRLDRESAALLSALG</sequence>
<evidence type="ECO:0000313" key="2">
    <source>
        <dbReference type="Proteomes" id="UP001317532"/>
    </source>
</evidence>
<dbReference type="Pfam" id="PF10776">
    <property type="entry name" value="DUF2600"/>
    <property type="match status" value="1"/>
</dbReference>
<evidence type="ECO:0008006" key="3">
    <source>
        <dbReference type="Google" id="ProtNLM"/>
    </source>
</evidence>
<organism evidence="1 2">
    <name type="scientific">Vulcanimicrobium alpinum</name>
    <dbReference type="NCBI Taxonomy" id="3016050"/>
    <lineage>
        <taxon>Bacteria</taxon>
        <taxon>Bacillati</taxon>
        <taxon>Vulcanimicrobiota</taxon>
        <taxon>Vulcanimicrobiia</taxon>
        <taxon>Vulcanimicrobiales</taxon>
        <taxon>Vulcanimicrobiaceae</taxon>
        <taxon>Vulcanimicrobium</taxon>
    </lineage>
</organism>